<dbReference type="EMBL" id="LCOY01000013">
    <property type="protein sequence ID" value="KKU88129.1"/>
    <property type="molecule type" value="Genomic_DNA"/>
</dbReference>
<dbReference type="AlphaFoldDB" id="A0A0G1U229"/>
<gene>
    <name evidence="1" type="ORF">UY16_C0013G0039</name>
</gene>
<dbReference type="Proteomes" id="UP000034739">
    <property type="component" value="Unassembled WGS sequence"/>
</dbReference>
<evidence type="ECO:0000313" key="1">
    <source>
        <dbReference type="EMBL" id="KKU88129.1"/>
    </source>
</evidence>
<organism evidence="1 2">
    <name type="scientific">Candidatus Gottesmanbacteria bacterium GW2011_GWA2_47_9</name>
    <dbReference type="NCBI Taxonomy" id="1618445"/>
    <lineage>
        <taxon>Bacteria</taxon>
        <taxon>Candidatus Gottesmaniibacteriota</taxon>
    </lineage>
</organism>
<comment type="caution">
    <text evidence="1">The sequence shown here is derived from an EMBL/GenBank/DDBJ whole genome shotgun (WGS) entry which is preliminary data.</text>
</comment>
<evidence type="ECO:0000313" key="2">
    <source>
        <dbReference type="Proteomes" id="UP000034739"/>
    </source>
</evidence>
<sequence length="57" mass="5982">MGSIRGACALSGALHSRHPAQLFADNQEGGAKGTILKTTCAFALGLMKEALHMQTRI</sequence>
<protein>
    <submittedName>
        <fullName evidence="1">Uncharacterized protein</fullName>
    </submittedName>
</protein>
<proteinExistence type="predicted"/>
<name>A0A0G1U229_9BACT</name>
<accession>A0A0G1U229</accession>
<reference evidence="1 2" key="1">
    <citation type="journal article" date="2015" name="Nature">
        <title>rRNA introns, odd ribosomes, and small enigmatic genomes across a large radiation of phyla.</title>
        <authorList>
            <person name="Brown C.T."/>
            <person name="Hug L.A."/>
            <person name="Thomas B.C."/>
            <person name="Sharon I."/>
            <person name="Castelle C.J."/>
            <person name="Singh A."/>
            <person name="Wilkins M.J."/>
            <person name="Williams K.H."/>
            <person name="Banfield J.F."/>
        </authorList>
    </citation>
    <scope>NUCLEOTIDE SEQUENCE [LARGE SCALE GENOMIC DNA]</scope>
</reference>